<dbReference type="SUPFAM" id="SSF51735">
    <property type="entry name" value="NAD(P)-binding Rossmann-fold domains"/>
    <property type="match status" value="1"/>
</dbReference>
<dbReference type="OrthoDB" id="5336600at2759"/>
<keyword evidence="4" id="KW-1185">Reference proteome</keyword>
<protein>
    <submittedName>
        <fullName evidence="3">Putative NADP(+)-dependent dehydrogenase</fullName>
    </submittedName>
</protein>
<dbReference type="GO" id="GO:0016491">
    <property type="term" value="F:oxidoreductase activity"/>
    <property type="evidence" value="ECO:0007669"/>
    <property type="project" value="UniProtKB-KW"/>
</dbReference>
<dbReference type="AlphaFoldDB" id="A0A8E2F5I6"/>
<evidence type="ECO:0000313" key="4">
    <source>
        <dbReference type="Proteomes" id="UP000250140"/>
    </source>
</evidence>
<dbReference type="EMBL" id="KV749135">
    <property type="protein sequence ID" value="OCL10947.1"/>
    <property type="molecule type" value="Genomic_DNA"/>
</dbReference>
<keyword evidence="2" id="KW-0560">Oxidoreductase</keyword>
<sequence length="235" mass="25425">MSDRQHGTLMIIGSGPGIGNHVAITFATQGFDHIVLLARNEQRLEQDKAAIISKAERPGICVDTMQVDISDATALKKALKTLETVGHAIECIFFNAARIAPGELLSEPIETIEEDFKTTNIALYIVAQWAIPHLQALSASSVAAKSSLLVTNSLLYADPIPQLFSLSLVKAAQRSLVMSLAKTFNRSGVHIALVTVGGAVAPENKNLNPKNIAGQAWKLFDQEKDAWGWETEILE</sequence>
<gene>
    <name evidence="3" type="ORF">AOQ84DRAFT_438023</name>
</gene>
<evidence type="ECO:0000256" key="2">
    <source>
        <dbReference type="ARBA" id="ARBA00023002"/>
    </source>
</evidence>
<organism evidence="3 4">
    <name type="scientific">Glonium stellatum</name>
    <dbReference type="NCBI Taxonomy" id="574774"/>
    <lineage>
        <taxon>Eukaryota</taxon>
        <taxon>Fungi</taxon>
        <taxon>Dikarya</taxon>
        <taxon>Ascomycota</taxon>
        <taxon>Pezizomycotina</taxon>
        <taxon>Dothideomycetes</taxon>
        <taxon>Pleosporomycetidae</taxon>
        <taxon>Gloniales</taxon>
        <taxon>Gloniaceae</taxon>
        <taxon>Glonium</taxon>
    </lineage>
</organism>
<dbReference type="InterPro" id="IPR036291">
    <property type="entry name" value="NAD(P)-bd_dom_sf"/>
</dbReference>
<dbReference type="PANTHER" id="PTHR43669">
    <property type="entry name" value="5-KETO-D-GLUCONATE 5-REDUCTASE"/>
    <property type="match status" value="1"/>
</dbReference>
<comment type="similarity">
    <text evidence="1">Belongs to the short-chain dehydrogenases/reductases (SDR) family.</text>
</comment>
<accession>A0A8E2F5I6</accession>
<proteinExistence type="inferred from homology"/>
<dbReference type="InterPro" id="IPR002347">
    <property type="entry name" value="SDR_fam"/>
</dbReference>
<name>A0A8E2F5I6_9PEZI</name>
<evidence type="ECO:0000256" key="1">
    <source>
        <dbReference type="ARBA" id="ARBA00006484"/>
    </source>
</evidence>
<evidence type="ECO:0000313" key="3">
    <source>
        <dbReference type="EMBL" id="OCL10947.1"/>
    </source>
</evidence>
<dbReference type="Proteomes" id="UP000250140">
    <property type="component" value="Unassembled WGS sequence"/>
</dbReference>
<dbReference type="PANTHER" id="PTHR43669:SF3">
    <property type="entry name" value="ALCOHOL DEHYDROGENASE, PUTATIVE (AFU_ORTHOLOGUE AFUA_3G03445)-RELATED"/>
    <property type="match status" value="1"/>
</dbReference>
<dbReference type="Pfam" id="PF00106">
    <property type="entry name" value="adh_short"/>
    <property type="match status" value="1"/>
</dbReference>
<dbReference type="Gene3D" id="3.40.50.720">
    <property type="entry name" value="NAD(P)-binding Rossmann-like Domain"/>
    <property type="match status" value="1"/>
</dbReference>
<reference evidence="3 4" key="1">
    <citation type="journal article" date="2016" name="Nat. Commun.">
        <title>Ectomycorrhizal ecology is imprinted in the genome of the dominant symbiotic fungus Cenococcum geophilum.</title>
        <authorList>
            <consortium name="DOE Joint Genome Institute"/>
            <person name="Peter M."/>
            <person name="Kohler A."/>
            <person name="Ohm R.A."/>
            <person name="Kuo A."/>
            <person name="Krutzmann J."/>
            <person name="Morin E."/>
            <person name="Arend M."/>
            <person name="Barry K.W."/>
            <person name="Binder M."/>
            <person name="Choi C."/>
            <person name="Clum A."/>
            <person name="Copeland A."/>
            <person name="Grisel N."/>
            <person name="Haridas S."/>
            <person name="Kipfer T."/>
            <person name="LaButti K."/>
            <person name="Lindquist E."/>
            <person name="Lipzen A."/>
            <person name="Maire R."/>
            <person name="Meier B."/>
            <person name="Mihaltcheva S."/>
            <person name="Molinier V."/>
            <person name="Murat C."/>
            <person name="Poggeler S."/>
            <person name="Quandt C.A."/>
            <person name="Sperisen C."/>
            <person name="Tritt A."/>
            <person name="Tisserant E."/>
            <person name="Crous P.W."/>
            <person name="Henrissat B."/>
            <person name="Nehls U."/>
            <person name="Egli S."/>
            <person name="Spatafora J.W."/>
            <person name="Grigoriev I.V."/>
            <person name="Martin F.M."/>
        </authorList>
    </citation>
    <scope>NUCLEOTIDE SEQUENCE [LARGE SCALE GENOMIC DNA]</scope>
    <source>
        <strain evidence="3 4">CBS 207.34</strain>
    </source>
</reference>